<dbReference type="GO" id="GO:0016829">
    <property type="term" value="F:lyase activity"/>
    <property type="evidence" value="ECO:0007669"/>
    <property type="project" value="UniProtKB-KW"/>
</dbReference>
<dbReference type="AlphaFoldDB" id="A0A212L6T9"/>
<dbReference type="InterPro" id="IPR008772">
    <property type="entry name" value="Phosphonate_metab_PhnH"/>
</dbReference>
<dbReference type="RefSeq" id="WP_179980623.1">
    <property type="nucleotide sequence ID" value="NZ_LT608333.1"/>
</dbReference>
<dbReference type="EMBL" id="FMJC01000002">
    <property type="protein sequence ID" value="SCM73283.1"/>
    <property type="molecule type" value="Genomic_DNA"/>
</dbReference>
<name>A0A212L6T9_9BACT</name>
<dbReference type="NCBIfam" id="TIGR03292">
    <property type="entry name" value="PhnH_redo"/>
    <property type="match status" value="1"/>
</dbReference>
<proteinExistence type="predicted"/>
<keyword evidence="1" id="KW-0456">Lyase</keyword>
<dbReference type="GO" id="GO:0019634">
    <property type="term" value="P:organic phosphonate metabolic process"/>
    <property type="evidence" value="ECO:0007669"/>
    <property type="project" value="InterPro"/>
</dbReference>
<protein>
    <submittedName>
        <fullName evidence="1">Phosphonate C-P lyase system protein PhnH</fullName>
    </submittedName>
</protein>
<evidence type="ECO:0000313" key="1">
    <source>
        <dbReference type="EMBL" id="SCM73283.1"/>
    </source>
</evidence>
<accession>A0A212L6T9</accession>
<dbReference type="Pfam" id="PF05845">
    <property type="entry name" value="PhnH"/>
    <property type="match status" value="1"/>
</dbReference>
<reference evidence="1" key="1">
    <citation type="submission" date="2016-08" db="EMBL/GenBank/DDBJ databases">
        <authorList>
            <person name="Seilhamer J.J."/>
        </authorList>
    </citation>
    <scope>NUCLEOTIDE SEQUENCE</scope>
    <source>
        <strain evidence="1">86-1</strain>
    </source>
</reference>
<dbReference type="Gene3D" id="3.40.50.11310">
    <property type="entry name" value="Bacterial phosphonate metabolism protein PhnH"/>
    <property type="match status" value="1"/>
</dbReference>
<organism evidence="1">
    <name type="scientific">uncultured Desulfovibrio sp</name>
    <dbReference type="NCBI Taxonomy" id="167968"/>
    <lineage>
        <taxon>Bacteria</taxon>
        <taxon>Pseudomonadati</taxon>
        <taxon>Thermodesulfobacteriota</taxon>
        <taxon>Desulfovibrionia</taxon>
        <taxon>Desulfovibrionales</taxon>
        <taxon>Desulfovibrionaceae</taxon>
        <taxon>Desulfovibrio</taxon>
        <taxon>environmental samples</taxon>
    </lineage>
</organism>
<gene>
    <name evidence="1" type="ORF">KL86DES1_21204</name>
</gene>
<sequence>MTALAHGFANPVLDCQCYYRAVLDAMSRPARPVPLPALPPIPVPGGAFGSGMAALALTLCDGETPLWLQPELRTEALHTYLRFHCGAPLTEDPARAAFAFIASPLTMPPLSAFAQGSALCPEQSATLVLAVRLKGPADFSAAGPGIGGPDTGGTGVRPLACKGLPQTFAEQWQANHQAYPQGVDILLLDDNLSGNGAFMAGLPRTIGMSTMPQAPEA</sequence>
<dbReference type="PIRSF" id="PIRSF020680">
    <property type="entry name" value="PhnH"/>
    <property type="match status" value="1"/>
</dbReference>
<dbReference type="SUPFAM" id="SSF159709">
    <property type="entry name" value="PhnH-like"/>
    <property type="match status" value="1"/>
</dbReference>
<dbReference type="InterPro" id="IPR038058">
    <property type="entry name" value="PhnH-like_sp"/>
</dbReference>